<organism evidence="1 2">
    <name type="scientific">Dokdonella ginsengisoli</name>
    <dbReference type="NCBI Taxonomy" id="363846"/>
    <lineage>
        <taxon>Bacteria</taxon>
        <taxon>Pseudomonadati</taxon>
        <taxon>Pseudomonadota</taxon>
        <taxon>Gammaproteobacteria</taxon>
        <taxon>Lysobacterales</taxon>
        <taxon>Rhodanobacteraceae</taxon>
        <taxon>Dokdonella</taxon>
    </lineage>
</organism>
<evidence type="ECO:0000313" key="2">
    <source>
        <dbReference type="Proteomes" id="UP001595886"/>
    </source>
</evidence>
<proteinExistence type="predicted"/>
<gene>
    <name evidence="1" type="ORF">ACFO6Q_01895</name>
</gene>
<protein>
    <submittedName>
        <fullName evidence="1">Uncharacterized protein</fullName>
    </submittedName>
</protein>
<reference evidence="2" key="1">
    <citation type="journal article" date="2019" name="Int. J. Syst. Evol. Microbiol.">
        <title>The Global Catalogue of Microorganisms (GCM) 10K type strain sequencing project: providing services to taxonomists for standard genome sequencing and annotation.</title>
        <authorList>
            <consortium name="The Broad Institute Genomics Platform"/>
            <consortium name="The Broad Institute Genome Sequencing Center for Infectious Disease"/>
            <person name="Wu L."/>
            <person name="Ma J."/>
        </authorList>
    </citation>
    <scope>NUCLEOTIDE SEQUENCE [LARGE SCALE GENOMIC DNA]</scope>
    <source>
        <strain evidence="2">CCUG 30340</strain>
    </source>
</reference>
<evidence type="ECO:0000313" key="1">
    <source>
        <dbReference type="EMBL" id="MFC4819055.1"/>
    </source>
</evidence>
<name>A0ABV9QP05_9GAMM</name>
<dbReference type="EMBL" id="JBHSHD010000002">
    <property type="protein sequence ID" value="MFC4819055.1"/>
    <property type="molecule type" value="Genomic_DNA"/>
</dbReference>
<accession>A0ABV9QP05</accession>
<dbReference type="RefSeq" id="WP_380018794.1">
    <property type="nucleotide sequence ID" value="NZ_JBHSHD010000002.1"/>
</dbReference>
<comment type="caution">
    <text evidence="1">The sequence shown here is derived from an EMBL/GenBank/DDBJ whole genome shotgun (WGS) entry which is preliminary data.</text>
</comment>
<keyword evidence="2" id="KW-1185">Reference proteome</keyword>
<dbReference type="Proteomes" id="UP001595886">
    <property type="component" value="Unassembled WGS sequence"/>
</dbReference>
<sequence length="76" mass="8400">MAELHRQSGLCSPAMDAGDDEVRSLLRPEEIEVSDDRYFRDGRIAIVLIFGSTLEPDFAPAIETADGDFRQVLSST</sequence>